<evidence type="ECO:0000256" key="8">
    <source>
        <dbReference type="ARBA" id="ARBA00023270"/>
    </source>
</evidence>
<evidence type="ECO:0000256" key="3">
    <source>
        <dbReference type="ARBA" id="ARBA00022813"/>
    </source>
</evidence>
<dbReference type="InterPro" id="IPR016067">
    <property type="entry name" value="S-AdoMet_deCO2ase_core"/>
</dbReference>
<protein>
    <submittedName>
        <fullName evidence="10">S-adenosylmethionine decarboxylase proenzyme</fullName>
        <ecNumber evidence="10">4.1.1.50</ecNumber>
    </submittedName>
</protein>
<evidence type="ECO:0000313" key="10">
    <source>
        <dbReference type="EMBL" id="QEG39653.1"/>
    </source>
</evidence>
<dbReference type="Gene3D" id="3.60.90.10">
    <property type="entry name" value="S-adenosylmethionine decarboxylase"/>
    <property type="match status" value="1"/>
</dbReference>
<dbReference type="SUPFAM" id="SSF56276">
    <property type="entry name" value="S-adenosylmethionine decarboxylase"/>
    <property type="match status" value="1"/>
</dbReference>
<keyword evidence="2" id="KW-0210">Decarboxylase</keyword>
<keyword evidence="6" id="KW-0865">Zymogen</keyword>
<dbReference type="PANTHER" id="PTHR33866:SF2">
    <property type="entry name" value="S-ADENOSYLMETHIONINE DECARBOXYLASE PROENZYME"/>
    <property type="match status" value="1"/>
</dbReference>
<keyword evidence="11" id="KW-1185">Reference proteome</keyword>
<comment type="cofactor">
    <cofactor evidence="1">
        <name>pyruvate</name>
        <dbReference type="ChEBI" id="CHEBI:15361"/>
    </cofactor>
</comment>
<evidence type="ECO:0000256" key="7">
    <source>
        <dbReference type="ARBA" id="ARBA00023239"/>
    </source>
</evidence>
<evidence type="ECO:0000256" key="9">
    <source>
        <dbReference type="ARBA" id="ARBA00023317"/>
    </source>
</evidence>
<evidence type="ECO:0000313" key="11">
    <source>
        <dbReference type="Proteomes" id="UP000325286"/>
    </source>
</evidence>
<dbReference type="EMBL" id="CP042914">
    <property type="protein sequence ID" value="QEG39653.1"/>
    <property type="molecule type" value="Genomic_DNA"/>
</dbReference>
<dbReference type="AlphaFoldDB" id="A0A5B9R054"/>
<dbReference type="KEGG" id="rul:UC8_16490"/>
<evidence type="ECO:0000256" key="1">
    <source>
        <dbReference type="ARBA" id="ARBA00001928"/>
    </source>
</evidence>
<dbReference type="GO" id="GO:0008295">
    <property type="term" value="P:spermidine biosynthetic process"/>
    <property type="evidence" value="ECO:0007669"/>
    <property type="project" value="UniProtKB-KW"/>
</dbReference>
<dbReference type="PANTHER" id="PTHR33866">
    <property type="entry name" value="S-ADENOSYLMETHIONINE DECARBOXYLASE PROENZYME"/>
    <property type="match status" value="1"/>
</dbReference>
<evidence type="ECO:0000256" key="4">
    <source>
        <dbReference type="ARBA" id="ARBA00023066"/>
    </source>
</evidence>
<dbReference type="GO" id="GO:0005829">
    <property type="term" value="C:cytosol"/>
    <property type="evidence" value="ECO:0007669"/>
    <property type="project" value="TreeGrafter"/>
</dbReference>
<keyword evidence="5" id="KW-0620">Polyamine biosynthesis</keyword>
<keyword evidence="9" id="KW-0670">Pyruvate</keyword>
<dbReference type="Pfam" id="PF02675">
    <property type="entry name" value="AdoMet_dc"/>
    <property type="match status" value="1"/>
</dbReference>
<evidence type="ECO:0000256" key="2">
    <source>
        <dbReference type="ARBA" id="ARBA00022793"/>
    </source>
</evidence>
<dbReference type="OrthoDB" id="9793120at2"/>
<keyword evidence="7 10" id="KW-0456">Lyase</keyword>
<organism evidence="10 11">
    <name type="scientific">Roseimaritima ulvae</name>
    <dbReference type="NCBI Taxonomy" id="980254"/>
    <lineage>
        <taxon>Bacteria</taxon>
        <taxon>Pseudomonadati</taxon>
        <taxon>Planctomycetota</taxon>
        <taxon>Planctomycetia</taxon>
        <taxon>Pirellulales</taxon>
        <taxon>Pirellulaceae</taxon>
        <taxon>Roseimaritima</taxon>
    </lineage>
</organism>
<dbReference type="InterPro" id="IPR003826">
    <property type="entry name" value="AdoMetDC_fam_prok"/>
</dbReference>
<gene>
    <name evidence="10" type="primary">speH</name>
    <name evidence="10" type="ORF">UC8_16490</name>
</gene>
<dbReference type="GO" id="GO:0004014">
    <property type="term" value="F:adenosylmethionine decarboxylase activity"/>
    <property type="evidence" value="ECO:0007669"/>
    <property type="project" value="UniProtKB-EC"/>
</dbReference>
<sequence>MTQPIPSAISPSEVVVPPTGIEWIIDAHGCDQNRLREADRLVALCRDVIGDLGLNVVGQPQVHVFPAPGGVTAVYLLSESHLTLHTYPEYGTATFNLYCCRTRPDWPWRQELTRRLDAFQVSIRSLQRGLAPGSSVAEPLATKRGQR</sequence>
<evidence type="ECO:0000256" key="5">
    <source>
        <dbReference type="ARBA" id="ARBA00023115"/>
    </source>
</evidence>
<proteinExistence type="predicted"/>
<dbReference type="RefSeq" id="WP_068133275.1">
    <property type="nucleotide sequence ID" value="NZ_CP042914.1"/>
</dbReference>
<accession>A0A5B9R054</accession>
<keyword evidence="8" id="KW-0704">Schiff base</keyword>
<reference evidence="10 11" key="1">
    <citation type="submission" date="2019-08" db="EMBL/GenBank/DDBJ databases">
        <title>Deep-cultivation of Planctomycetes and their phenomic and genomic characterization uncovers novel biology.</title>
        <authorList>
            <person name="Wiegand S."/>
            <person name="Jogler M."/>
            <person name="Boedeker C."/>
            <person name="Pinto D."/>
            <person name="Vollmers J."/>
            <person name="Rivas-Marin E."/>
            <person name="Kohn T."/>
            <person name="Peeters S.H."/>
            <person name="Heuer A."/>
            <person name="Rast P."/>
            <person name="Oberbeckmann S."/>
            <person name="Bunk B."/>
            <person name="Jeske O."/>
            <person name="Meyerdierks A."/>
            <person name="Storesund J.E."/>
            <person name="Kallscheuer N."/>
            <person name="Luecker S."/>
            <person name="Lage O.M."/>
            <person name="Pohl T."/>
            <person name="Merkel B.J."/>
            <person name="Hornburger P."/>
            <person name="Mueller R.-W."/>
            <person name="Bruemmer F."/>
            <person name="Labrenz M."/>
            <person name="Spormann A.M."/>
            <person name="Op den Camp H."/>
            <person name="Overmann J."/>
            <person name="Amann R."/>
            <person name="Jetten M.S.M."/>
            <person name="Mascher T."/>
            <person name="Medema M.H."/>
            <person name="Devos D.P."/>
            <person name="Kaster A.-K."/>
            <person name="Ovreas L."/>
            <person name="Rohde M."/>
            <person name="Galperin M.Y."/>
            <person name="Jogler C."/>
        </authorList>
    </citation>
    <scope>NUCLEOTIDE SEQUENCE [LARGE SCALE GENOMIC DNA]</scope>
    <source>
        <strain evidence="10 11">UC8</strain>
    </source>
</reference>
<dbReference type="Proteomes" id="UP000325286">
    <property type="component" value="Chromosome"/>
</dbReference>
<dbReference type="EC" id="4.1.1.50" evidence="10"/>
<keyword evidence="4" id="KW-0745">Spermidine biosynthesis</keyword>
<keyword evidence="3" id="KW-0068">Autocatalytic cleavage</keyword>
<evidence type="ECO:0000256" key="6">
    <source>
        <dbReference type="ARBA" id="ARBA00023145"/>
    </source>
</evidence>
<name>A0A5B9R054_9BACT</name>